<keyword evidence="2 8" id="KW-0813">Transport</keyword>
<comment type="subcellular location">
    <subcellularLocation>
        <location evidence="1 8">Cell membrane</location>
        <topology evidence="1 8">Multi-pass membrane protein</topology>
    </subcellularLocation>
</comment>
<evidence type="ECO:0000256" key="8">
    <source>
        <dbReference type="RuleBase" id="RU363032"/>
    </source>
</evidence>
<keyword evidence="5" id="KW-0029">Amino-acid transport</keyword>
<name>A0A098ER39_9BACL</name>
<dbReference type="AlphaFoldDB" id="A0A098ER39"/>
<keyword evidence="6 8" id="KW-1133">Transmembrane helix</keyword>
<dbReference type="NCBIfam" id="TIGR01726">
    <property type="entry name" value="HEQRo_perm_3TM"/>
    <property type="match status" value="1"/>
</dbReference>
<dbReference type="RefSeq" id="WP_052652707.1">
    <property type="nucleotide sequence ID" value="NZ_CCXS01000001.1"/>
</dbReference>
<evidence type="ECO:0000313" key="11">
    <source>
        <dbReference type="Proteomes" id="UP000043699"/>
    </source>
</evidence>
<dbReference type="SUPFAM" id="SSF161098">
    <property type="entry name" value="MetI-like"/>
    <property type="match status" value="1"/>
</dbReference>
<dbReference type="InterPro" id="IPR035906">
    <property type="entry name" value="MetI-like_sf"/>
</dbReference>
<evidence type="ECO:0000256" key="3">
    <source>
        <dbReference type="ARBA" id="ARBA00022475"/>
    </source>
</evidence>
<evidence type="ECO:0000259" key="9">
    <source>
        <dbReference type="PROSITE" id="PS50928"/>
    </source>
</evidence>
<keyword evidence="4 8" id="KW-0812">Transmembrane</keyword>
<protein>
    <submittedName>
        <fullName evidence="10">Inner membrane amino-acid ABC transporter permease protein YecS</fullName>
    </submittedName>
</protein>
<dbReference type="PROSITE" id="PS50928">
    <property type="entry name" value="ABC_TM1"/>
    <property type="match status" value="1"/>
</dbReference>
<reference evidence="10 11" key="1">
    <citation type="submission" date="2014-09" db="EMBL/GenBank/DDBJ databases">
        <authorList>
            <person name="Urmite Genomes Urmite Genomes"/>
        </authorList>
    </citation>
    <scope>NUCLEOTIDE SEQUENCE [LARGE SCALE GENOMIC DNA]</scope>
    <source>
        <strain evidence="10 11">ES2</strain>
    </source>
</reference>
<comment type="similarity">
    <text evidence="8">Belongs to the binding-protein-dependent transport system permease family.</text>
</comment>
<keyword evidence="7 8" id="KW-0472">Membrane</keyword>
<feature type="transmembrane region" description="Helical" evidence="8">
    <location>
        <begin position="193"/>
        <end position="213"/>
    </location>
</feature>
<dbReference type="InterPro" id="IPR043429">
    <property type="entry name" value="ArtM/GltK/GlnP/TcyL/YhdX-like"/>
</dbReference>
<dbReference type="FunFam" id="1.10.3720.10:FF:000006">
    <property type="entry name" value="Glutamate/aspartate ABC transporter, permease protein GltK"/>
    <property type="match status" value="1"/>
</dbReference>
<evidence type="ECO:0000256" key="4">
    <source>
        <dbReference type="ARBA" id="ARBA00022692"/>
    </source>
</evidence>
<evidence type="ECO:0000256" key="1">
    <source>
        <dbReference type="ARBA" id="ARBA00004651"/>
    </source>
</evidence>
<dbReference type="OrthoDB" id="9805999at2"/>
<dbReference type="EMBL" id="CCXS01000001">
    <property type="protein sequence ID" value="CEG23761.1"/>
    <property type="molecule type" value="Genomic_DNA"/>
</dbReference>
<dbReference type="GO" id="GO:0022857">
    <property type="term" value="F:transmembrane transporter activity"/>
    <property type="evidence" value="ECO:0007669"/>
    <property type="project" value="InterPro"/>
</dbReference>
<dbReference type="Proteomes" id="UP000043699">
    <property type="component" value="Unassembled WGS sequence"/>
</dbReference>
<organism evidence="10 11">
    <name type="scientific">Planococcus massiliensis</name>
    <dbReference type="NCBI Taxonomy" id="1499687"/>
    <lineage>
        <taxon>Bacteria</taxon>
        <taxon>Bacillati</taxon>
        <taxon>Bacillota</taxon>
        <taxon>Bacilli</taxon>
        <taxon>Bacillales</taxon>
        <taxon>Caryophanaceae</taxon>
        <taxon>Planococcus</taxon>
    </lineage>
</organism>
<gene>
    <name evidence="10" type="primary">yecS_3</name>
    <name evidence="10" type="ORF">BN1080_02766</name>
</gene>
<dbReference type="PANTHER" id="PTHR30614:SF0">
    <property type="entry name" value="L-CYSTINE TRANSPORT SYSTEM PERMEASE PROTEIN TCYL"/>
    <property type="match status" value="1"/>
</dbReference>
<feature type="transmembrane region" description="Helical" evidence="8">
    <location>
        <begin position="62"/>
        <end position="83"/>
    </location>
</feature>
<feature type="domain" description="ABC transmembrane type-1" evidence="9">
    <location>
        <begin position="26"/>
        <end position="214"/>
    </location>
</feature>
<evidence type="ECO:0000256" key="2">
    <source>
        <dbReference type="ARBA" id="ARBA00022448"/>
    </source>
</evidence>
<dbReference type="GO" id="GO:0006865">
    <property type="term" value="P:amino acid transport"/>
    <property type="evidence" value="ECO:0007669"/>
    <property type="project" value="UniProtKB-KW"/>
</dbReference>
<sequence>MADFKWKYLFNVEIAIDSLPFILEGAWQTILIALVSLVFALILGLFVALARMNRFIGLSLPARLFISFMRGTPLLVMLFILYFGFPMIGIEMQPLTAAIIGISIHFSAYTAEIIRSAISSVSKGQWEAAETLRMSYWQTMTRIILPQATRIALPPLSSTFMDIIKGTSLAMVITVSEMFYRAKVVVGQTYESLTLYILVALIYWSICILVTLLQDYLEKKANRYVTA</sequence>
<proteinExistence type="inferred from homology"/>
<keyword evidence="3" id="KW-1003">Cell membrane</keyword>
<dbReference type="Gene3D" id="1.10.3720.10">
    <property type="entry name" value="MetI-like"/>
    <property type="match status" value="1"/>
</dbReference>
<dbReference type="CDD" id="cd06261">
    <property type="entry name" value="TM_PBP2"/>
    <property type="match status" value="1"/>
</dbReference>
<evidence type="ECO:0000256" key="6">
    <source>
        <dbReference type="ARBA" id="ARBA00022989"/>
    </source>
</evidence>
<accession>A0A098ER39</accession>
<feature type="transmembrane region" description="Helical" evidence="8">
    <location>
        <begin position="95"/>
        <end position="114"/>
    </location>
</feature>
<evidence type="ECO:0000256" key="7">
    <source>
        <dbReference type="ARBA" id="ARBA00023136"/>
    </source>
</evidence>
<dbReference type="InterPro" id="IPR010065">
    <property type="entry name" value="AA_ABC_transptr_permease_3TM"/>
</dbReference>
<evidence type="ECO:0000256" key="5">
    <source>
        <dbReference type="ARBA" id="ARBA00022970"/>
    </source>
</evidence>
<dbReference type="PANTHER" id="PTHR30614">
    <property type="entry name" value="MEMBRANE COMPONENT OF AMINO ACID ABC TRANSPORTER"/>
    <property type="match status" value="1"/>
</dbReference>
<dbReference type="Pfam" id="PF00528">
    <property type="entry name" value="BPD_transp_1"/>
    <property type="match status" value="1"/>
</dbReference>
<keyword evidence="11" id="KW-1185">Reference proteome</keyword>
<evidence type="ECO:0000313" key="10">
    <source>
        <dbReference type="EMBL" id="CEG23761.1"/>
    </source>
</evidence>
<dbReference type="STRING" id="1499687.BN1080_02766"/>
<dbReference type="GO" id="GO:0043190">
    <property type="term" value="C:ATP-binding cassette (ABC) transporter complex"/>
    <property type="evidence" value="ECO:0007669"/>
    <property type="project" value="InterPro"/>
</dbReference>
<dbReference type="InterPro" id="IPR000515">
    <property type="entry name" value="MetI-like"/>
</dbReference>
<feature type="transmembrane region" description="Helical" evidence="8">
    <location>
        <begin position="26"/>
        <end position="50"/>
    </location>
</feature>